<dbReference type="InterPro" id="IPR001967">
    <property type="entry name" value="Peptidase_S11_N"/>
</dbReference>
<dbReference type="SUPFAM" id="SSF56601">
    <property type="entry name" value="beta-lactamase/transpeptidase-like"/>
    <property type="match status" value="1"/>
</dbReference>
<dbReference type="PANTHER" id="PTHR21581">
    <property type="entry name" value="D-ALANYL-D-ALANINE CARBOXYPEPTIDASE"/>
    <property type="match status" value="1"/>
</dbReference>
<dbReference type="Gene3D" id="3.40.710.10">
    <property type="entry name" value="DD-peptidase/beta-lactamase superfamily"/>
    <property type="match status" value="1"/>
</dbReference>
<dbReference type="GO" id="GO:0008360">
    <property type="term" value="P:regulation of cell shape"/>
    <property type="evidence" value="ECO:0007669"/>
    <property type="project" value="UniProtKB-KW"/>
</dbReference>
<keyword evidence="12" id="KW-0121">Carboxypeptidase</keyword>
<keyword evidence="13" id="KW-1185">Reference proteome</keyword>
<dbReference type="OrthoDB" id="9791132at2"/>
<dbReference type="PANTHER" id="PTHR21581:SF11">
    <property type="entry name" value="D-ALANYL-D-ALANINE CARBOXYPEPTIDASE DACA"/>
    <property type="match status" value="1"/>
</dbReference>
<dbReference type="AlphaFoldDB" id="A0A371PID8"/>
<dbReference type="GO" id="GO:0009252">
    <property type="term" value="P:peptidoglycan biosynthetic process"/>
    <property type="evidence" value="ECO:0007669"/>
    <property type="project" value="UniProtKB-KW"/>
</dbReference>
<evidence type="ECO:0000256" key="5">
    <source>
        <dbReference type="ARBA" id="ARBA00022984"/>
    </source>
</evidence>
<evidence type="ECO:0000256" key="7">
    <source>
        <dbReference type="PIRSR" id="PIRSR618044-1"/>
    </source>
</evidence>
<feature type="active site" description="Proton acceptor" evidence="7">
    <location>
        <position position="76"/>
    </location>
</feature>
<dbReference type="Proteomes" id="UP000261905">
    <property type="component" value="Unassembled WGS sequence"/>
</dbReference>
<evidence type="ECO:0000313" key="12">
    <source>
        <dbReference type="EMBL" id="REK75992.1"/>
    </source>
</evidence>
<evidence type="ECO:0000256" key="6">
    <source>
        <dbReference type="ARBA" id="ARBA00023316"/>
    </source>
</evidence>
<name>A0A371PID8_9BACL</name>
<feature type="active site" evidence="7">
    <location>
        <position position="133"/>
    </location>
</feature>
<keyword evidence="10" id="KW-1133">Transmembrane helix</keyword>
<accession>A0A371PID8</accession>
<evidence type="ECO:0000313" key="13">
    <source>
        <dbReference type="Proteomes" id="UP000261905"/>
    </source>
</evidence>
<dbReference type="GO" id="GO:0009002">
    <property type="term" value="F:serine-type D-Ala-D-Ala carboxypeptidase activity"/>
    <property type="evidence" value="ECO:0007669"/>
    <property type="project" value="InterPro"/>
</dbReference>
<proteinExistence type="inferred from homology"/>
<evidence type="ECO:0000256" key="10">
    <source>
        <dbReference type="SAM" id="Phobius"/>
    </source>
</evidence>
<feature type="domain" description="Peptidase S11 D-alanyl-D-alanine carboxypeptidase A N-terminal" evidence="11">
    <location>
        <begin position="42"/>
        <end position="284"/>
    </location>
</feature>
<evidence type="ECO:0000256" key="9">
    <source>
        <dbReference type="RuleBase" id="RU004016"/>
    </source>
</evidence>
<dbReference type="GO" id="GO:0071555">
    <property type="term" value="P:cell wall organization"/>
    <property type="evidence" value="ECO:0007669"/>
    <property type="project" value="UniProtKB-KW"/>
</dbReference>
<keyword evidence="2" id="KW-0732">Signal</keyword>
<keyword evidence="12" id="KW-0645">Protease</keyword>
<evidence type="ECO:0000256" key="4">
    <source>
        <dbReference type="ARBA" id="ARBA00022960"/>
    </source>
</evidence>
<feature type="transmembrane region" description="Helical" evidence="10">
    <location>
        <begin position="12"/>
        <end position="32"/>
    </location>
</feature>
<evidence type="ECO:0000256" key="3">
    <source>
        <dbReference type="ARBA" id="ARBA00022801"/>
    </source>
</evidence>
<protein>
    <submittedName>
        <fullName evidence="12">D-alanyl-D-alanine carboxypeptidase</fullName>
    </submittedName>
</protein>
<dbReference type="EMBL" id="QUBQ01000001">
    <property type="protein sequence ID" value="REK75992.1"/>
    <property type="molecule type" value="Genomic_DNA"/>
</dbReference>
<organism evidence="12 13">
    <name type="scientific">Paenibacillus paeoniae</name>
    <dbReference type="NCBI Taxonomy" id="2292705"/>
    <lineage>
        <taxon>Bacteria</taxon>
        <taxon>Bacillati</taxon>
        <taxon>Bacillota</taxon>
        <taxon>Bacilli</taxon>
        <taxon>Bacillales</taxon>
        <taxon>Paenibacillaceae</taxon>
        <taxon>Paenibacillus</taxon>
    </lineage>
</organism>
<feature type="binding site" evidence="8">
    <location>
        <position position="254"/>
    </location>
    <ligand>
        <name>substrate</name>
    </ligand>
</feature>
<dbReference type="Pfam" id="PF00768">
    <property type="entry name" value="Peptidase_S11"/>
    <property type="match status" value="1"/>
</dbReference>
<sequence length="315" mass="33470">MNMTVKTKSRYGVRLTLVAAVIAIVYMGAGWLKDSFLKKDVLQLASTSAILIDAATGEVIFEKNANEPLPPASMSKMMTEILVLDAVAGGEIRWNDVARASRYAAAVPGARMDLLEGQEVTVRELFDAMTIHSANDAAVALAEHIAGSEAAFVILMNKKAASIGLSDGALFGNASGLSKSDIAAYAGSAHKRDTLLTAKDTAIIAGHLIGKYPEVLAVTSRGSVNVSTQRQTLASTNLMLADKPFAYSGNDGLKTGYTPDAGYCFTGTVKRDQTRLISVVMGADNIESRFLETIKLYEYGFQVKGKSGLRTALGF</sequence>
<evidence type="ECO:0000256" key="2">
    <source>
        <dbReference type="ARBA" id="ARBA00022729"/>
    </source>
</evidence>
<keyword evidence="5" id="KW-0573">Peptidoglycan synthesis</keyword>
<comment type="caution">
    <text evidence="12">The sequence shown here is derived from an EMBL/GenBank/DDBJ whole genome shotgun (WGS) entry which is preliminary data.</text>
</comment>
<dbReference type="PRINTS" id="PR00725">
    <property type="entry name" value="DADACBPTASE1"/>
</dbReference>
<dbReference type="InterPro" id="IPR012338">
    <property type="entry name" value="Beta-lactam/transpept-like"/>
</dbReference>
<keyword evidence="4" id="KW-0133">Cell shape</keyword>
<keyword evidence="3" id="KW-0378">Hydrolase</keyword>
<evidence type="ECO:0000259" key="11">
    <source>
        <dbReference type="Pfam" id="PF00768"/>
    </source>
</evidence>
<reference evidence="12 13" key="1">
    <citation type="submission" date="2018-08" db="EMBL/GenBank/DDBJ databases">
        <title>Paenibacillus sp. M4BSY-1, whole genome shotgun sequence.</title>
        <authorList>
            <person name="Tuo L."/>
        </authorList>
    </citation>
    <scope>NUCLEOTIDE SEQUENCE [LARGE SCALE GENOMIC DNA]</scope>
    <source>
        <strain evidence="12 13">M4BSY-1</strain>
    </source>
</reference>
<keyword evidence="10" id="KW-0812">Transmembrane</keyword>
<dbReference type="GO" id="GO:0006508">
    <property type="term" value="P:proteolysis"/>
    <property type="evidence" value="ECO:0007669"/>
    <property type="project" value="InterPro"/>
</dbReference>
<keyword evidence="6" id="KW-0961">Cell wall biogenesis/degradation</keyword>
<evidence type="ECO:0000256" key="1">
    <source>
        <dbReference type="ARBA" id="ARBA00007164"/>
    </source>
</evidence>
<keyword evidence="10" id="KW-0472">Membrane</keyword>
<dbReference type="InterPro" id="IPR018044">
    <property type="entry name" value="Peptidase_S11"/>
</dbReference>
<evidence type="ECO:0000256" key="8">
    <source>
        <dbReference type="PIRSR" id="PIRSR618044-2"/>
    </source>
</evidence>
<feature type="active site" description="Acyl-ester intermediate" evidence="7">
    <location>
        <position position="73"/>
    </location>
</feature>
<comment type="similarity">
    <text evidence="1 9">Belongs to the peptidase S11 family.</text>
</comment>
<gene>
    <name evidence="12" type="ORF">DX130_02695</name>
</gene>